<dbReference type="Proteomes" id="UP000823893">
    <property type="component" value="Unassembled WGS sequence"/>
</dbReference>
<keyword evidence="1" id="KW-0238">DNA-binding</keyword>
<dbReference type="InterPro" id="IPR000551">
    <property type="entry name" value="MerR-type_HTH_dom"/>
</dbReference>
<evidence type="ECO:0000313" key="4">
    <source>
        <dbReference type="Proteomes" id="UP000823893"/>
    </source>
</evidence>
<dbReference type="SMART" id="SM00422">
    <property type="entry name" value="HTH_MERR"/>
    <property type="match status" value="1"/>
</dbReference>
<proteinExistence type="predicted"/>
<feature type="domain" description="HTH merR-type" evidence="2">
    <location>
        <begin position="9"/>
        <end position="78"/>
    </location>
</feature>
<gene>
    <name evidence="3" type="ORF">H9935_13895</name>
</gene>
<reference evidence="3" key="1">
    <citation type="journal article" date="2021" name="PeerJ">
        <title>Extensive microbial diversity within the chicken gut microbiome revealed by metagenomics and culture.</title>
        <authorList>
            <person name="Gilroy R."/>
            <person name="Ravi A."/>
            <person name="Getino M."/>
            <person name="Pursley I."/>
            <person name="Horton D.L."/>
            <person name="Alikhan N.F."/>
            <person name="Baker D."/>
            <person name="Gharbi K."/>
            <person name="Hall N."/>
            <person name="Watson M."/>
            <person name="Adriaenssens E.M."/>
            <person name="Foster-Nyarko E."/>
            <person name="Jarju S."/>
            <person name="Secka A."/>
            <person name="Antonio M."/>
            <person name="Oren A."/>
            <person name="Chaudhuri R.R."/>
            <person name="La Ragione R."/>
            <person name="Hildebrand F."/>
            <person name="Pallen M.J."/>
        </authorList>
    </citation>
    <scope>NUCLEOTIDE SEQUENCE</scope>
    <source>
        <strain evidence="3">ChiSxjej6B18-287</strain>
    </source>
</reference>
<dbReference type="InterPro" id="IPR047057">
    <property type="entry name" value="MerR_fam"/>
</dbReference>
<accession>A0A9D2SM54</accession>
<dbReference type="EMBL" id="DWWV01000191">
    <property type="protein sequence ID" value="HJC11865.1"/>
    <property type="molecule type" value="Genomic_DNA"/>
</dbReference>
<dbReference type="AlphaFoldDB" id="A0A9D2SM54"/>
<dbReference type="PROSITE" id="PS50937">
    <property type="entry name" value="HTH_MERR_2"/>
    <property type="match status" value="1"/>
</dbReference>
<evidence type="ECO:0000256" key="1">
    <source>
        <dbReference type="ARBA" id="ARBA00023125"/>
    </source>
</evidence>
<evidence type="ECO:0000313" key="3">
    <source>
        <dbReference type="EMBL" id="HJC11865.1"/>
    </source>
</evidence>
<protein>
    <submittedName>
        <fullName evidence="3">MerR family transcriptional regulator</fullName>
    </submittedName>
</protein>
<dbReference type="Gene3D" id="3.20.80.10">
    <property type="entry name" value="Regulatory factor, effector binding domain"/>
    <property type="match status" value="1"/>
</dbReference>
<reference evidence="3" key="2">
    <citation type="submission" date="2021-04" db="EMBL/GenBank/DDBJ databases">
        <authorList>
            <person name="Gilroy R."/>
        </authorList>
    </citation>
    <scope>NUCLEOTIDE SEQUENCE</scope>
    <source>
        <strain evidence="3">ChiSxjej6B18-287</strain>
    </source>
</reference>
<dbReference type="InterPro" id="IPR011256">
    <property type="entry name" value="Reg_factor_effector_dom_sf"/>
</dbReference>
<dbReference type="PANTHER" id="PTHR30204:SF85">
    <property type="entry name" value="MULTIDRUG-EFFLUX TRANSPORTER 2 REGULATOR"/>
    <property type="match status" value="1"/>
</dbReference>
<dbReference type="GO" id="GO:0003677">
    <property type="term" value="F:DNA binding"/>
    <property type="evidence" value="ECO:0007669"/>
    <property type="project" value="UniProtKB-KW"/>
</dbReference>
<dbReference type="InterPro" id="IPR009061">
    <property type="entry name" value="DNA-bd_dom_put_sf"/>
</dbReference>
<sequence length="272" mass="31425">MKKQEKDNYLTISEFSRISEIKRKALIFYDNTGVFSPKYTAPNGYRYYTHDQIYVIAVVNLLKELGMPLSEIKEYTANISPKNAISLLKEQERNLVSKIEELQSIQDMLGMKLQKLEEGVSARVDGVQIQYFKKVPIFISDPFLADRKSIPDDIWLNFYTKCKQNHVSFGYPEGYLIKGEKLSNGHISDVSNIMAYVNDIRYANNVISQGYYITAFGKGGLENTEEIYDRIFTFIKEKDCRIIGDAYEERLIDEVGSSQKEGQLTRVRIRIE</sequence>
<dbReference type="SUPFAM" id="SSF55136">
    <property type="entry name" value="Probable bacterial effector-binding domain"/>
    <property type="match status" value="1"/>
</dbReference>
<comment type="caution">
    <text evidence="3">The sequence shown here is derived from an EMBL/GenBank/DDBJ whole genome shotgun (WGS) entry which is preliminary data.</text>
</comment>
<dbReference type="GO" id="GO:0003700">
    <property type="term" value="F:DNA-binding transcription factor activity"/>
    <property type="evidence" value="ECO:0007669"/>
    <property type="project" value="InterPro"/>
</dbReference>
<name>A0A9D2SM54_9FIRM</name>
<organism evidence="3 4">
    <name type="scientific">Candidatus Blautia merdigallinarum</name>
    <dbReference type="NCBI Taxonomy" id="2838495"/>
    <lineage>
        <taxon>Bacteria</taxon>
        <taxon>Bacillati</taxon>
        <taxon>Bacillota</taxon>
        <taxon>Clostridia</taxon>
        <taxon>Lachnospirales</taxon>
        <taxon>Lachnospiraceae</taxon>
        <taxon>Blautia</taxon>
    </lineage>
</organism>
<dbReference type="Gene3D" id="1.10.1660.10">
    <property type="match status" value="1"/>
</dbReference>
<evidence type="ECO:0000259" key="2">
    <source>
        <dbReference type="PROSITE" id="PS50937"/>
    </source>
</evidence>
<dbReference type="SUPFAM" id="SSF46955">
    <property type="entry name" value="Putative DNA-binding domain"/>
    <property type="match status" value="1"/>
</dbReference>
<dbReference type="Pfam" id="PF13411">
    <property type="entry name" value="MerR_1"/>
    <property type="match status" value="1"/>
</dbReference>
<dbReference type="PANTHER" id="PTHR30204">
    <property type="entry name" value="REDOX-CYCLING DRUG-SENSING TRANSCRIPTIONAL ACTIVATOR SOXR"/>
    <property type="match status" value="1"/>
</dbReference>